<dbReference type="InterPro" id="IPR013126">
    <property type="entry name" value="Hsp_70_fam"/>
</dbReference>
<evidence type="ECO:0000313" key="3">
    <source>
        <dbReference type="EMBL" id="MCI42924.1"/>
    </source>
</evidence>
<feature type="non-terminal residue" evidence="3">
    <location>
        <position position="73"/>
    </location>
</feature>
<proteinExistence type="predicted"/>
<dbReference type="GO" id="GO:0005524">
    <property type="term" value="F:ATP binding"/>
    <property type="evidence" value="ECO:0007669"/>
    <property type="project" value="UniProtKB-KW"/>
</dbReference>
<evidence type="ECO:0000256" key="1">
    <source>
        <dbReference type="ARBA" id="ARBA00022741"/>
    </source>
</evidence>
<dbReference type="GO" id="GO:0140662">
    <property type="term" value="F:ATP-dependent protein folding chaperone"/>
    <property type="evidence" value="ECO:0007669"/>
    <property type="project" value="InterPro"/>
</dbReference>
<dbReference type="Proteomes" id="UP000265520">
    <property type="component" value="Unassembled WGS sequence"/>
</dbReference>
<keyword evidence="4" id="KW-1185">Reference proteome</keyword>
<evidence type="ECO:0000256" key="2">
    <source>
        <dbReference type="ARBA" id="ARBA00022840"/>
    </source>
</evidence>
<organism evidence="3 4">
    <name type="scientific">Trifolium medium</name>
    <dbReference type="NCBI Taxonomy" id="97028"/>
    <lineage>
        <taxon>Eukaryota</taxon>
        <taxon>Viridiplantae</taxon>
        <taxon>Streptophyta</taxon>
        <taxon>Embryophyta</taxon>
        <taxon>Tracheophyta</taxon>
        <taxon>Spermatophyta</taxon>
        <taxon>Magnoliopsida</taxon>
        <taxon>eudicotyledons</taxon>
        <taxon>Gunneridae</taxon>
        <taxon>Pentapetalae</taxon>
        <taxon>rosids</taxon>
        <taxon>fabids</taxon>
        <taxon>Fabales</taxon>
        <taxon>Fabaceae</taxon>
        <taxon>Papilionoideae</taxon>
        <taxon>50 kb inversion clade</taxon>
        <taxon>NPAAA clade</taxon>
        <taxon>Hologalegina</taxon>
        <taxon>IRL clade</taxon>
        <taxon>Trifolieae</taxon>
        <taxon>Trifolium</taxon>
    </lineage>
</organism>
<accession>A0A392S3Z2</accession>
<keyword evidence="1" id="KW-0547">Nucleotide-binding</keyword>
<dbReference type="EMBL" id="LXQA010310730">
    <property type="protein sequence ID" value="MCI42924.1"/>
    <property type="molecule type" value="Genomic_DNA"/>
</dbReference>
<dbReference type="InterPro" id="IPR029047">
    <property type="entry name" value="HSP70_peptide-bd_sf"/>
</dbReference>
<reference evidence="3 4" key="1">
    <citation type="journal article" date="2018" name="Front. Plant Sci.">
        <title>Red Clover (Trifolium pratense) and Zigzag Clover (T. medium) - A Picture of Genomic Similarities and Differences.</title>
        <authorList>
            <person name="Dluhosova J."/>
            <person name="Istvanek J."/>
            <person name="Nedelnik J."/>
            <person name="Repkova J."/>
        </authorList>
    </citation>
    <scope>NUCLEOTIDE SEQUENCE [LARGE SCALE GENOMIC DNA]</scope>
    <source>
        <strain evidence="4">cv. 10/8</strain>
        <tissue evidence="3">Leaf</tissue>
    </source>
</reference>
<comment type="caution">
    <text evidence="3">The sequence shown here is derived from an EMBL/GenBank/DDBJ whole genome shotgun (WGS) entry which is preliminary data.</text>
</comment>
<sequence length="73" mass="8115">MDVVIPKNSTIPIMKTQYYFTCSDNQSCVLVDVYEGERVIAEDNNLLGSFDFSVPCAPRGHIPIKVCFAIDAD</sequence>
<evidence type="ECO:0000313" key="4">
    <source>
        <dbReference type="Proteomes" id="UP000265520"/>
    </source>
</evidence>
<protein>
    <submittedName>
        <fullName evidence="3">Heat-shock protein</fullName>
    </submittedName>
</protein>
<dbReference type="AlphaFoldDB" id="A0A392S3Z2"/>
<dbReference type="Gene3D" id="2.60.34.10">
    <property type="entry name" value="Substrate Binding Domain Of DNAk, Chain A, domain 1"/>
    <property type="match status" value="1"/>
</dbReference>
<name>A0A392S3Z2_9FABA</name>
<keyword evidence="2" id="KW-0067">ATP-binding</keyword>
<dbReference type="SUPFAM" id="SSF100920">
    <property type="entry name" value="Heat shock protein 70kD (HSP70), peptide-binding domain"/>
    <property type="match status" value="1"/>
</dbReference>
<dbReference type="Pfam" id="PF00012">
    <property type="entry name" value="HSP70"/>
    <property type="match status" value="1"/>
</dbReference>
<dbReference type="PANTHER" id="PTHR19375">
    <property type="entry name" value="HEAT SHOCK PROTEIN 70KDA"/>
    <property type="match status" value="1"/>
</dbReference>